<dbReference type="InterPro" id="IPR002797">
    <property type="entry name" value="Polysacc_synth"/>
</dbReference>
<evidence type="ECO:0000313" key="8">
    <source>
        <dbReference type="Proteomes" id="UP001163947"/>
    </source>
</evidence>
<gene>
    <name evidence="7" type="ORF">OCS65_21485</name>
</gene>
<dbReference type="GO" id="GO:0005886">
    <property type="term" value="C:plasma membrane"/>
    <property type="evidence" value="ECO:0007669"/>
    <property type="project" value="UniProtKB-SubCell"/>
</dbReference>
<feature type="transmembrane region" description="Helical" evidence="6">
    <location>
        <begin position="311"/>
        <end position="338"/>
    </location>
</feature>
<dbReference type="Pfam" id="PF01943">
    <property type="entry name" value="Polysacc_synt"/>
    <property type="match status" value="1"/>
</dbReference>
<feature type="transmembrane region" description="Helical" evidence="6">
    <location>
        <begin position="234"/>
        <end position="254"/>
    </location>
</feature>
<dbReference type="InterPro" id="IPR050833">
    <property type="entry name" value="Poly_Biosynth_Transport"/>
</dbReference>
<dbReference type="GeneID" id="83623047"/>
<feature type="transmembrane region" description="Helical" evidence="6">
    <location>
        <begin position="100"/>
        <end position="123"/>
    </location>
</feature>
<evidence type="ECO:0000256" key="1">
    <source>
        <dbReference type="ARBA" id="ARBA00004651"/>
    </source>
</evidence>
<reference evidence="7" key="1">
    <citation type="submission" date="2022-09" db="EMBL/GenBank/DDBJ databases">
        <title>The genome sequence of Rhodococcus aetherivorans N1.</title>
        <authorList>
            <person name="Jiang W."/>
        </authorList>
    </citation>
    <scope>NUCLEOTIDE SEQUENCE</scope>
    <source>
        <strain evidence="7">N1</strain>
    </source>
</reference>
<sequence length="441" mass="45670">MAAEHDQLTPEERRALFRGTLYRILGTPVVAVLGLANTAVIAHETGAAVFGLVSLIATITLLVPFVDFGIGATVLSASATLHQHEGDSSAADVIRRAYRVLFVVAAAVVSGALVVMAFDGWTVLVGMSSGPADRWAITLAACVFALTIPAGLGFRILIGIGRIPEATLVQMSCPAVALVITLVLYVTGVNEIWYAVSALGGLLGGQILGTVLALRLSGLGWSAFARTSAPTTGARLLAGSGWLFVVGVGLPIGLQSGRVLLAHLSTPTELSEYAVMAQIYGVVWSVLSTVGLAYWPVFVQRRSAPDETIRMWWRLTAVLVLCASIGASGIALLGPWAASVLSGGQIDVSTLLALGFGVLMVAQTAHLPANVLLVGPGEARWQALWTVVMAALSLGLGFALAGPFGAVGVVCASVLGICLAQVLPDLLWVPSLVRRRSLAGP</sequence>
<feature type="transmembrane region" description="Helical" evidence="6">
    <location>
        <begin position="274"/>
        <end position="299"/>
    </location>
</feature>
<feature type="transmembrane region" description="Helical" evidence="6">
    <location>
        <begin position="192"/>
        <end position="214"/>
    </location>
</feature>
<evidence type="ECO:0000256" key="4">
    <source>
        <dbReference type="ARBA" id="ARBA00022989"/>
    </source>
</evidence>
<protein>
    <submittedName>
        <fullName evidence="7">Oligosaccharide flippase family protein</fullName>
    </submittedName>
</protein>
<organism evidence="7 8">
    <name type="scientific">Rhodococcus aetherivorans</name>
    <dbReference type="NCBI Taxonomy" id="191292"/>
    <lineage>
        <taxon>Bacteria</taxon>
        <taxon>Bacillati</taxon>
        <taxon>Actinomycetota</taxon>
        <taxon>Actinomycetes</taxon>
        <taxon>Mycobacteriales</taxon>
        <taxon>Nocardiaceae</taxon>
        <taxon>Rhodococcus</taxon>
    </lineage>
</organism>
<dbReference type="Proteomes" id="UP001163947">
    <property type="component" value="Chromosome"/>
</dbReference>
<feature type="transmembrane region" description="Helical" evidence="6">
    <location>
        <begin position="350"/>
        <end position="371"/>
    </location>
</feature>
<dbReference type="PANTHER" id="PTHR30250">
    <property type="entry name" value="PST FAMILY PREDICTED COLANIC ACID TRANSPORTER"/>
    <property type="match status" value="1"/>
</dbReference>
<dbReference type="PANTHER" id="PTHR30250:SF26">
    <property type="entry name" value="PSMA PROTEIN"/>
    <property type="match status" value="1"/>
</dbReference>
<feature type="transmembrane region" description="Helical" evidence="6">
    <location>
        <begin position="383"/>
        <end position="401"/>
    </location>
</feature>
<evidence type="ECO:0000313" key="7">
    <source>
        <dbReference type="EMBL" id="UYF93016.1"/>
    </source>
</evidence>
<proteinExistence type="predicted"/>
<feature type="transmembrane region" description="Helical" evidence="6">
    <location>
        <begin position="166"/>
        <end position="186"/>
    </location>
</feature>
<accession>A0AA46NWG1</accession>
<dbReference type="EMBL" id="CP106982">
    <property type="protein sequence ID" value="UYF93016.1"/>
    <property type="molecule type" value="Genomic_DNA"/>
</dbReference>
<feature type="transmembrane region" description="Helical" evidence="6">
    <location>
        <begin position="48"/>
        <end position="79"/>
    </location>
</feature>
<feature type="transmembrane region" description="Helical" evidence="6">
    <location>
        <begin position="135"/>
        <end position="154"/>
    </location>
</feature>
<dbReference type="AlphaFoldDB" id="A0AA46NWG1"/>
<evidence type="ECO:0000256" key="3">
    <source>
        <dbReference type="ARBA" id="ARBA00022692"/>
    </source>
</evidence>
<keyword evidence="5 6" id="KW-0472">Membrane</keyword>
<dbReference type="RefSeq" id="WP_263507566.1">
    <property type="nucleotide sequence ID" value="NZ_CP106982.1"/>
</dbReference>
<name>A0AA46NWG1_9NOCA</name>
<feature type="transmembrane region" description="Helical" evidence="6">
    <location>
        <begin position="21"/>
        <end position="42"/>
    </location>
</feature>
<feature type="transmembrane region" description="Helical" evidence="6">
    <location>
        <begin position="407"/>
        <end position="428"/>
    </location>
</feature>
<comment type="subcellular location">
    <subcellularLocation>
        <location evidence="1">Cell membrane</location>
        <topology evidence="1">Multi-pass membrane protein</topology>
    </subcellularLocation>
</comment>
<evidence type="ECO:0000256" key="6">
    <source>
        <dbReference type="SAM" id="Phobius"/>
    </source>
</evidence>
<evidence type="ECO:0000256" key="5">
    <source>
        <dbReference type="ARBA" id="ARBA00023136"/>
    </source>
</evidence>
<keyword evidence="2" id="KW-1003">Cell membrane</keyword>
<keyword evidence="3 6" id="KW-0812">Transmembrane</keyword>
<keyword evidence="4 6" id="KW-1133">Transmembrane helix</keyword>
<evidence type="ECO:0000256" key="2">
    <source>
        <dbReference type="ARBA" id="ARBA00022475"/>
    </source>
</evidence>